<proteinExistence type="predicted"/>
<dbReference type="EMBL" id="CP002207">
    <property type="protein sequence ID" value="ADP31704.1"/>
    <property type="molecule type" value="Genomic_DNA"/>
</dbReference>
<gene>
    <name evidence="2" type="ordered locus">BATR1942_03750</name>
</gene>
<keyword evidence="1" id="KW-1133">Transmembrane helix</keyword>
<protein>
    <submittedName>
        <fullName evidence="2">Uncharacterized protein</fullName>
    </submittedName>
</protein>
<keyword evidence="1" id="KW-0472">Membrane</keyword>
<evidence type="ECO:0000256" key="1">
    <source>
        <dbReference type="SAM" id="Phobius"/>
    </source>
</evidence>
<evidence type="ECO:0000313" key="3">
    <source>
        <dbReference type="Proteomes" id="UP000006867"/>
    </source>
</evidence>
<dbReference type="Proteomes" id="UP000006867">
    <property type="component" value="Chromosome"/>
</dbReference>
<accession>A0ABN3Z8B8</accession>
<reference evidence="2 3" key="1">
    <citation type="journal article" date="2011" name="Front. Microbiol.">
        <title>Genomic signatures of strain selection and enhancement in Bacillus atrophaeus var. globigii, a historical biowarfare simulant.</title>
        <authorList>
            <person name="Gibbons H.S."/>
            <person name="Broomall S.M."/>
            <person name="McNew L.A."/>
            <person name="Daligault H."/>
            <person name="Chapman C."/>
            <person name="Bruce D."/>
            <person name="Karavis M."/>
            <person name="Krepps M."/>
            <person name="McGregor P.A."/>
            <person name="Hong C."/>
            <person name="Park K.H."/>
            <person name="Akmal A."/>
            <person name="Feldman A."/>
            <person name="Lin J.S."/>
            <person name="Chang W.E."/>
            <person name="Higgs B.W."/>
            <person name="Demirev P."/>
            <person name="Lindquist J."/>
            <person name="Liem A."/>
            <person name="Fochler E."/>
            <person name="Read T.D."/>
            <person name="Tapia R."/>
            <person name="Johnson S."/>
            <person name="Bishop-Lilly K.A."/>
            <person name="Detter C."/>
            <person name="Han C."/>
            <person name="Sozhamannan S."/>
            <person name="Rosenzweig C.N."/>
            <person name="Skowronski E.W."/>
        </authorList>
    </citation>
    <scope>NUCLEOTIDE SEQUENCE [LARGE SCALE GENOMIC DNA]</scope>
    <source>
        <strain evidence="2 3">1942</strain>
    </source>
</reference>
<organism evidence="2 3">
    <name type="scientific">Bacillus atrophaeus (strain 1942)</name>
    <dbReference type="NCBI Taxonomy" id="720555"/>
    <lineage>
        <taxon>Bacteria</taxon>
        <taxon>Bacillati</taxon>
        <taxon>Bacillota</taxon>
        <taxon>Bacilli</taxon>
        <taxon>Bacillales</taxon>
        <taxon>Bacillaceae</taxon>
        <taxon>Bacillus</taxon>
    </lineage>
</organism>
<keyword evidence="3" id="KW-1185">Reference proteome</keyword>
<keyword evidence="1" id="KW-0812">Transmembrane</keyword>
<dbReference type="RefSeq" id="WP_003327500.1">
    <property type="nucleotide sequence ID" value="NC_014639.1"/>
</dbReference>
<name>A0ABN3Z8B8_BACA1</name>
<feature type="transmembrane region" description="Helical" evidence="1">
    <location>
        <begin position="10"/>
        <end position="27"/>
    </location>
</feature>
<sequence length="92" mass="10376">MTAQTNRQKLYAGMILSLVFVMFVFSFSEKHSKPLAEGKKQENWHTVVDKASVEVYGNQLIEVNQLKKKLGSKKADSIITLLKLASEKHIAL</sequence>
<evidence type="ECO:0000313" key="2">
    <source>
        <dbReference type="EMBL" id="ADP31704.1"/>
    </source>
</evidence>